<proteinExistence type="predicted"/>
<dbReference type="Proteomes" id="UP001638806">
    <property type="component" value="Unassembled WGS sequence"/>
</dbReference>
<gene>
    <name evidence="1" type="ORF">ACCO45_008465</name>
</gene>
<accession>A0ACC4DPX5</accession>
<dbReference type="EMBL" id="JBGNUJ010000007">
    <property type="protein sequence ID" value="KAL3957887.1"/>
    <property type="molecule type" value="Genomic_DNA"/>
</dbReference>
<keyword evidence="2" id="KW-1185">Reference proteome</keyword>
<evidence type="ECO:0000313" key="2">
    <source>
        <dbReference type="Proteomes" id="UP001638806"/>
    </source>
</evidence>
<comment type="caution">
    <text evidence="1">The sequence shown here is derived from an EMBL/GenBank/DDBJ whole genome shotgun (WGS) entry which is preliminary data.</text>
</comment>
<name>A0ACC4DPX5_PURLI</name>
<organism evidence="1 2">
    <name type="scientific">Purpureocillium lilacinum</name>
    <name type="common">Paecilomyces lilacinus</name>
    <dbReference type="NCBI Taxonomy" id="33203"/>
    <lineage>
        <taxon>Eukaryota</taxon>
        <taxon>Fungi</taxon>
        <taxon>Dikarya</taxon>
        <taxon>Ascomycota</taxon>
        <taxon>Pezizomycotina</taxon>
        <taxon>Sordariomycetes</taxon>
        <taxon>Hypocreomycetidae</taxon>
        <taxon>Hypocreales</taxon>
        <taxon>Ophiocordycipitaceae</taxon>
        <taxon>Purpureocillium</taxon>
    </lineage>
</organism>
<reference evidence="1" key="1">
    <citation type="submission" date="2024-12" db="EMBL/GenBank/DDBJ databases">
        <title>Comparative genomics and development of molecular markers within Purpureocillium lilacinum and among Purpureocillium species.</title>
        <authorList>
            <person name="Yeh Z.-Y."/>
            <person name="Ni N.-T."/>
            <person name="Lo P.-H."/>
            <person name="Mushyakhwo K."/>
            <person name="Lin C.-F."/>
            <person name="Nai Y.-S."/>
        </authorList>
    </citation>
    <scope>NUCLEOTIDE SEQUENCE</scope>
    <source>
        <strain evidence="1">NCHU-NPUST-175</strain>
    </source>
</reference>
<evidence type="ECO:0000313" key="1">
    <source>
        <dbReference type="EMBL" id="KAL3957887.1"/>
    </source>
</evidence>
<protein>
    <submittedName>
        <fullName evidence="1">Uncharacterized protein</fullName>
    </submittedName>
</protein>
<sequence length="64" mass="7635">MATLRTAHFATADRRPGYEVQRFLHHHTTTIIRSPRLLLLVTRQGSDIYLRPRKEFPSHRQRAR</sequence>